<proteinExistence type="predicted"/>
<gene>
    <name evidence="1" type="ORF">CYMTET_30828</name>
</gene>
<comment type="caution">
    <text evidence="1">The sequence shown here is derived from an EMBL/GenBank/DDBJ whole genome shotgun (WGS) entry which is preliminary data.</text>
</comment>
<accession>A0AAE0FI83</accession>
<organism evidence="1 2">
    <name type="scientific">Cymbomonas tetramitiformis</name>
    <dbReference type="NCBI Taxonomy" id="36881"/>
    <lineage>
        <taxon>Eukaryota</taxon>
        <taxon>Viridiplantae</taxon>
        <taxon>Chlorophyta</taxon>
        <taxon>Pyramimonadophyceae</taxon>
        <taxon>Pyramimonadales</taxon>
        <taxon>Pyramimonadaceae</taxon>
        <taxon>Cymbomonas</taxon>
    </lineage>
</organism>
<protein>
    <submittedName>
        <fullName evidence="1">Uncharacterized protein</fullName>
    </submittedName>
</protein>
<dbReference type="EMBL" id="LGRX02018022">
    <property type="protein sequence ID" value="KAK3260200.1"/>
    <property type="molecule type" value="Genomic_DNA"/>
</dbReference>
<evidence type="ECO:0000313" key="1">
    <source>
        <dbReference type="EMBL" id="KAK3260200.1"/>
    </source>
</evidence>
<name>A0AAE0FI83_9CHLO</name>
<evidence type="ECO:0000313" key="2">
    <source>
        <dbReference type="Proteomes" id="UP001190700"/>
    </source>
</evidence>
<reference evidence="1 2" key="1">
    <citation type="journal article" date="2015" name="Genome Biol. Evol.">
        <title>Comparative Genomics of a Bacterivorous Green Alga Reveals Evolutionary Causalities and Consequences of Phago-Mixotrophic Mode of Nutrition.</title>
        <authorList>
            <person name="Burns J.A."/>
            <person name="Paasch A."/>
            <person name="Narechania A."/>
            <person name="Kim E."/>
        </authorList>
    </citation>
    <scope>NUCLEOTIDE SEQUENCE [LARGE SCALE GENOMIC DNA]</scope>
    <source>
        <strain evidence="1 2">PLY_AMNH</strain>
    </source>
</reference>
<dbReference type="Proteomes" id="UP001190700">
    <property type="component" value="Unassembled WGS sequence"/>
</dbReference>
<sequence>MVARLDRARILHRDARRANQVGERTCYGLKGWEGGGPVYSMSSESTDAAGEGRRGAYTAGNVVAGSERVDAVEGDAVGVLSHL</sequence>
<dbReference type="AlphaFoldDB" id="A0AAE0FI83"/>
<keyword evidence="2" id="KW-1185">Reference proteome</keyword>